<keyword evidence="3" id="KW-1185">Reference proteome</keyword>
<protein>
    <recommendedName>
        <fullName evidence="1">Methyltransferase type 11 domain-containing protein</fullName>
    </recommendedName>
</protein>
<dbReference type="KEGG" id="gca:Galf_2818"/>
<evidence type="ECO:0000259" key="1">
    <source>
        <dbReference type="Pfam" id="PF08241"/>
    </source>
</evidence>
<feature type="domain" description="Methyltransferase type 11" evidence="1">
    <location>
        <begin position="4"/>
        <end position="104"/>
    </location>
</feature>
<dbReference type="Gene3D" id="3.40.50.150">
    <property type="entry name" value="Vaccinia Virus protein VP39"/>
    <property type="match status" value="1"/>
</dbReference>
<dbReference type="STRING" id="395494.Galf_2818"/>
<dbReference type="Proteomes" id="UP000001235">
    <property type="component" value="Chromosome"/>
</dbReference>
<dbReference type="HOGENOM" id="CLU_1438909_0_0_4"/>
<gene>
    <name evidence="2" type="ordered locus">Galf_2818</name>
</gene>
<dbReference type="eggNOG" id="COG2226">
    <property type="taxonomic scope" value="Bacteria"/>
</dbReference>
<dbReference type="EMBL" id="CP002159">
    <property type="protein sequence ID" value="ADL56811.1"/>
    <property type="molecule type" value="Genomic_DNA"/>
</dbReference>
<proteinExistence type="predicted"/>
<reference evidence="2 3" key="1">
    <citation type="submission" date="2010-08" db="EMBL/GenBank/DDBJ databases">
        <title>Complete sequence of Gallionella capsiferriformans ES-2.</title>
        <authorList>
            <consortium name="US DOE Joint Genome Institute"/>
            <person name="Lucas S."/>
            <person name="Copeland A."/>
            <person name="Lapidus A."/>
            <person name="Cheng J.-F."/>
            <person name="Bruce D."/>
            <person name="Goodwin L."/>
            <person name="Pitluck S."/>
            <person name="Chertkov O."/>
            <person name="Davenport K.W."/>
            <person name="Detter J.C."/>
            <person name="Han C."/>
            <person name="Tapia R."/>
            <person name="Land M."/>
            <person name="Hauser L."/>
            <person name="Chang Y.-J."/>
            <person name="Jeffries C."/>
            <person name="Kyrpides N."/>
            <person name="Ivanova N."/>
            <person name="Mikhailova N."/>
            <person name="Shelobolina E.S."/>
            <person name="Picardal F."/>
            <person name="Roden E."/>
            <person name="Emerson D."/>
            <person name="Woyke T."/>
        </authorList>
    </citation>
    <scope>NUCLEOTIDE SEQUENCE [LARGE SCALE GENOMIC DNA]</scope>
    <source>
        <strain evidence="2 3">ES-2</strain>
    </source>
</reference>
<dbReference type="RefSeq" id="WP_013294713.1">
    <property type="nucleotide sequence ID" value="NC_014394.1"/>
</dbReference>
<name>D9SDY9_GALCS</name>
<dbReference type="SUPFAM" id="SSF53335">
    <property type="entry name" value="S-adenosyl-L-methionine-dependent methyltransferases"/>
    <property type="match status" value="1"/>
</dbReference>
<organism evidence="2 3">
    <name type="scientific">Gallionella capsiferriformans (strain ES-2)</name>
    <name type="common">Gallionella ferruginea capsiferriformans (strain ES-2)</name>
    <dbReference type="NCBI Taxonomy" id="395494"/>
    <lineage>
        <taxon>Bacteria</taxon>
        <taxon>Pseudomonadati</taxon>
        <taxon>Pseudomonadota</taxon>
        <taxon>Betaproteobacteria</taxon>
        <taxon>Nitrosomonadales</taxon>
        <taxon>Gallionellaceae</taxon>
        <taxon>Gallionella</taxon>
    </lineage>
</organism>
<evidence type="ECO:0000313" key="2">
    <source>
        <dbReference type="EMBL" id="ADL56811.1"/>
    </source>
</evidence>
<sequence length="197" mass="22133">MNHLDLGCGTNPQNPYKRANLFGLDIRDDAEQVLALRGISMKKANLVFEAIPFSDNYFSSISAIDFLEHIPRQICLGSSNELVYPFINIMNEVWRVLTPGGKFLAVTPAYPSSLAFADPTHVNYLAQGTHEYFCGEHPAGRIYGFHGRFVARIAKLSAPTNYRDMPHSPFASAIRDLGRRISRNGLHHMVWELEAIK</sequence>
<dbReference type="InterPro" id="IPR013216">
    <property type="entry name" value="Methyltransf_11"/>
</dbReference>
<dbReference type="GO" id="GO:0008757">
    <property type="term" value="F:S-adenosylmethionine-dependent methyltransferase activity"/>
    <property type="evidence" value="ECO:0007669"/>
    <property type="project" value="InterPro"/>
</dbReference>
<dbReference type="InterPro" id="IPR029063">
    <property type="entry name" value="SAM-dependent_MTases_sf"/>
</dbReference>
<accession>D9SDY9</accession>
<evidence type="ECO:0000313" key="3">
    <source>
        <dbReference type="Proteomes" id="UP000001235"/>
    </source>
</evidence>
<dbReference type="Pfam" id="PF08241">
    <property type="entry name" value="Methyltransf_11"/>
    <property type="match status" value="1"/>
</dbReference>
<dbReference type="AlphaFoldDB" id="D9SDY9"/>